<feature type="domain" description="Toxin SymE-like" evidence="1">
    <location>
        <begin position="16"/>
        <end position="64"/>
    </location>
</feature>
<keyword evidence="2" id="KW-0378">Hydrolase</keyword>
<evidence type="ECO:0000313" key="2">
    <source>
        <dbReference type="EMBL" id="SQI44070.1"/>
    </source>
</evidence>
<dbReference type="InterPro" id="IPR014944">
    <property type="entry name" value="Toxin_SymE-like"/>
</dbReference>
<dbReference type="Proteomes" id="UP000249005">
    <property type="component" value="Chromosome 1"/>
</dbReference>
<dbReference type="EC" id="3.1.-.-" evidence="2"/>
<dbReference type="KEGG" id="lri:NCTC12151_03404"/>
<keyword evidence="3" id="KW-1185">Reference proteome</keyword>
<dbReference type="GO" id="GO:0003723">
    <property type="term" value="F:RNA binding"/>
    <property type="evidence" value="ECO:0007669"/>
    <property type="project" value="InterPro"/>
</dbReference>
<evidence type="ECO:0000313" key="3">
    <source>
        <dbReference type="Proteomes" id="UP000249005"/>
    </source>
</evidence>
<organism evidence="2 3">
    <name type="scientific">Leminorella richardii</name>
    <dbReference type="NCBI Taxonomy" id="158841"/>
    <lineage>
        <taxon>Bacteria</taxon>
        <taxon>Pseudomonadati</taxon>
        <taxon>Pseudomonadota</taxon>
        <taxon>Gammaproteobacteria</taxon>
        <taxon>Enterobacterales</taxon>
        <taxon>Budviciaceae</taxon>
        <taxon>Leminorella</taxon>
    </lineage>
</organism>
<accession>A0A2X4VFI5</accession>
<proteinExistence type="predicted"/>
<evidence type="ECO:0000259" key="1">
    <source>
        <dbReference type="Pfam" id="PF08845"/>
    </source>
</evidence>
<dbReference type="AlphaFoldDB" id="A0A2X4VFI5"/>
<dbReference type="OrthoDB" id="6053337at2"/>
<name>A0A2X4VFI5_9GAMM</name>
<dbReference type="GO" id="GO:0016788">
    <property type="term" value="F:hydrolase activity, acting on ester bonds"/>
    <property type="evidence" value="ECO:0007669"/>
    <property type="project" value="InterPro"/>
</dbReference>
<dbReference type="RefSeq" id="WP_111741678.1">
    <property type="nucleotide sequence ID" value="NZ_LR698987.1"/>
</dbReference>
<protein>
    <submittedName>
        <fullName evidence="2">Endoribonuclease symE</fullName>
        <ecNumber evidence="2">3.1.-.-</ecNumber>
    </submittedName>
</protein>
<reference evidence="2 3" key="1">
    <citation type="submission" date="2018-06" db="EMBL/GenBank/DDBJ databases">
        <authorList>
            <consortium name="Pathogen Informatics"/>
            <person name="Doyle S."/>
        </authorList>
    </citation>
    <scope>NUCLEOTIDE SEQUENCE [LARGE SCALE GENOMIC DNA]</scope>
    <source>
        <strain evidence="2 3">NCTC12151</strain>
    </source>
</reference>
<dbReference type="GO" id="GO:0016070">
    <property type="term" value="P:RNA metabolic process"/>
    <property type="evidence" value="ECO:0007669"/>
    <property type="project" value="InterPro"/>
</dbReference>
<gene>
    <name evidence="2" type="primary">symE_2</name>
    <name evidence="2" type="ORF">NCTC12151_03404</name>
</gene>
<sequence>MANPHSTPKSPISRTERRYHVRYRPLGYRGDVPMLTVSGLWLKEIGFDIGKGFTVKVSDGCLVLLADTDREAELHAKLEQVQCAVNSVKTAIAV</sequence>
<dbReference type="EMBL" id="LS483470">
    <property type="protein sequence ID" value="SQI44070.1"/>
    <property type="molecule type" value="Genomic_DNA"/>
</dbReference>
<dbReference type="Pfam" id="PF08845">
    <property type="entry name" value="SymE_toxin"/>
    <property type="match status" value="1"/>
</dbReference>
<dbReference type="GO" id="GO:0005737">
    <property type="term" value="C:cytoplasm"/>
    <property type="evidence" value="ECO:0007669"/>
    <property type="project" value="InterPro"/>
</dbReference>